<keyword evidence="4" id="KW-0560">Oxidoreductase</keyword>
<dbReference type="Proteomes" id="UP001310594">
    <property type="component" value="Unassembled WGS sequence"/>
</dbReference>
<dbReference type="GO" id="GO:0050661">
    <property type="term" value="F:NADP binding"/>
    <property type="evidence" value="ECO:0007669"/>
    <property type="project" value="InterPro"/>
</dbReference>
<evidence type="ECO:0000256" key="1">
    <source>
        <dbReference type="ARBA" id="ARBA00009183"/>
    </source>
</evidence>
<dbReference type="GO" id="GO:0050660">
    <property type="term" value="F:flavin adenine dinucleotide binding"/>
    <property type="evidence" value="ECO:0007669"/>
    <property type="project" value="InterPro"/>
</dbReference>
<keyword evidence="3" id="KW-0274">FAD</keyword>
<dbReference type="InterPro" id="IPR020946">
    <property type="entry name" value="Flavin_mOase-like"/>
</dbReference>
<dbReference type="Pfam" id="PF13450">
    <property type="entry name" value="NAD_binding_8"/>
    <property type="match status" value="1"/>
</dbReference>
<comment type="similarity">
    <text evidence="1">Belongs to the FMO family.</text>
</comment>
<evidence type="ECO:0000256" key="3">
    <source>
        <dbReference type="ARBA" id="ARBA00022827"/>
    </source>
</evidence>
<dbReference type="Pfam" id="PF00743">
    <property type="entry name" value="FMO-like"/>
    <property type="match status" value="1"/>
</dbReference>
<comment type="caution">
    <text evidence="6">The sequence shown here is derived from an EMBL/GenBank/DDBJ whole genome shotgun (WGS) entry which is preliminary data.</text>
</comment>
<evidence type="ECO:0000256" key="5">
    <source>
        <dbReference type="SAM" id="MobiDB-lite"/>
    </source>
</evidence>
<evidence type="ECO:0000256" key="4">
    <source>
        <dbReference type="ARBA" id="ARBA00023002"/>
    </source>
</evidence>
<accession>A0AAN8A4Z5</accession>
<name>A0AAN8A4Z5_9PEZI</name>
<keyword evidence="2" id="KW-0285">Flavoprotein</keyword>
<dbReference type="EMBL" id="JAVRQU010000004">
    <property type="protein sequence ID" value="KAK5704427.1"/>
    <property type="molecule type" value="Genomic_DNA"/>
</dbReference>
<gene>
    <name evidence="6" type="ORF">LTR97_003445</name>
</gene>
<evidence type="ECO:0000313" key="7">
    <source>
        <dbReference type="Proteomes" id="UP001310594"/>
    </source>
</evidence>
<feature type="compositionally biased region" description="Basic and acidic residues" evidence="5">
    <location>
        <begin position="455"/>
        <end position="464"/>
    </location>
</feature>
<dbReference type="SUPFAM" id="SSF51905">
    <property type="entry name" value="FAD/NAD(P)-binding domain"/>
    <property type="match status" value="2"/>
</dbReference>
<evidence type="ECO:0008006" key="8">
    <source>
        <dbReference type="Google" id="ProtNLM"/>
    </source>
</evidence>
<dbReference type="GO" id="GO:0004499">
    <property type="term" value="F:N,N-dimethylaniline monooxygenase activity"/>
    <property type="evidence" value="ECO:0007669"/>
    <property type="project" value="InterPro"/>
</dbReference>
<feature type="region of interest" description="Disordered" evidence="5">
    <location>
        <begin position="455"/>
        <end position="476"/>
    </location>
</feature>
<reference evidence="6" key="1">
    <citation type="submission" date="2023-08" db="EMBL/GenBank/DDBJ databases">
        <title>Black Yeasts Isolated from many extreme environments.</title>
        <authorList>
            <person name="Coleine C."/>
            <person name="Stajich J.E."/>
            <person name="Selbmann L."/>
        </authorList>
    </citation>
    <scope>NUCLEOTIDE SEQUENCE</scope>
    <source>
        <strain evidence="6">CCFEE 5810</strain>
    </source>
</reference>
<sequence length="501" mass="56039">MHHHITSVAVIGAGASGAAAAAALKAERHFDIIRVFERRETPGGTWIYDPDPGQSTVPTPGLLAPHLDPRSTAPANLPASLPPLDRERWEKTPVYEALTTNVPAVAMSFSDCPFPYGPFVPHWIPKQDIQDYFSRQGTDNLLALGTTVEDVTKLPHERWSLTLRKYDPTLRLDHWWKEEFDAFILANGHYSVPFIPAVPGLAEYIERYPGKFVHSKTYRTASSFAGRRVLVIGNSASGHDVTMALISEARLPVYQSRRSRSRWDGREPPSGVAWKPIVERYCANSGSILFADGTSFAINDIDCVIYCTGYQSSFPFWNGRANDGPLWDYCNGRLIGTYLHTFFYKFPSLGIIGMPRTLTFRSFEYQAIALARMFAARNSIALPDRDGMKAWEIDRARRCRQERKKFHDIPWEEGETLEYFRSLFGIAGLPTLEGDGKCPPVLDESTRWAIENLRKYPEPGKNQDDGVLDGPGPAGEGADRLVVDGWVVVAADRPRGLQVLP</sequence>
<dbReference type="PANTHER" id="PTHR23023">
    <property type="entry name" value="DIMETHYLANILINE MONOOXYGENASE"/>
    <property type="match status" value="1"/>
</dbReference>
<dbReference type="Gene3D" id="3.50.50.60">
    <property type="entry name" value="FAD/NAD(P)-binding domain"/>
    <property type="match status" value="2"/>
</dbReference>
<dbReference type="AlphaFoldDB" id="A0AAN8A4Z5"/>
<evidence type="ECO:0000256" key="2">
    <source>
        <dbReference type="ARBA" id="ARBA00022630"/>
    </source>
</evidence>
<protein>
    <recommendedName>
        <fullName evidence="8">Thiol-specific monooxygenase</fullName>
    </recommendedName>
</protein>
<dbReference type="InterPro" id="IPR036188">
    <property type="entry name" value="FAD/NAD-bd_sf"/>
</dbReference>
<dbReference type="InterPro" id="IPR050346">
    <property type="entry name" value="FMO-like"/>
</dbReference>
<proteinExistence type="inferred from homology"/>
<organism evidence="6 7">
    <name type="scientific">Elasticomyces elasticus</name>
    <dbReference type="NCBI Taxonomy" id="574655"/>
    <lineage>
        <taxon>Eukaryota</taxon>
        <taxon>Fungi</taxon>
        <taxon>Dikarya</taxon>
        <taxon>Ascomycota</taxon>
        <taxon>Pezizomycotina</taxon>
        <taxon>Dothideomycetes</taxon>
        <taxon>Dothideomycetidae</taxon>
        <taxon>Mycosphaerellales</taxon>
        <taxon>Teratosphaeriaceae</taxon>
        <taxon>Elasticomyces</taxon>
    </lineage>
</organism>
<evidence type="ECO:0000313" key="6">
    <source>
        <dbReference type="EMBL" id="KAK5704427.1"/>
    </source>
</evidence>